<evidence type="ECO:0000313" key="1">
    <source>
        <dbReference type="EMBL" id="KAI9899833.1"/>
    </source>
</evidence>
<dbReference type="EMBL" id="CM047943">
    <property type="protein sequence ID" value="KAI9899833.1"/>
    <property type="molecule type" value="Genomic_DNA"/>
</dbReference>
<evidence type="ECO:0000313" key="2">
    <source>
        <dbReference type="Proteomes" id="UP001163324"/>
    </source>
</evidence>
<keyword evidence="2" id="KW-1185">Reference proteome</keyword>
<dbReference type="Proteomes" id="UP001163324">
    <property type="component" value="Chromosome 4"/>
</dbReference>
<organism evidence="1 2">
    <name type="scientific">Trichothecium roseum</name>
    <dbReference type="NCBI Taxonomy" id="47278"/>
    <lineage>
        <taxon>Eukaryota</taxon>
        <taxon>Fungi</taxon>
        <taxon>Dikarya</taxon>
        <taxon>Ascomycota</taxon>
        <taxon>Pezizomycotina</taxon>
        <taxon>Sordariomycetes</taxon>
        <taxon>Hypocreomycetidae</taxon>
        <taxon>Hypocreales</taxon>
        <taxon>Hypocreales incertae sedis</taxon>
        <taxon>Trichothecium</taxon>
    </lineage>
</organism>
<gene>
    <name evidence="1" type="ORF">N3K66_004095</name>
</gene>
<comment type="caution">
    <text evidence="1">The sequence shown here is derived from an EMBL/GenBank/DDBJ whole genome shotgun (WGS) entry which is preliminary data.</text>
</comment>
<protein>
    <submittedName>
        <fullName evidence="1">Uncharacterized protein</fullName>
    </submittedName>
</protein>
<reference evidence="1" key="1">
    <citation type="submission" date="2022-10" db="EMBL/GenBank/DDBJ databases">
        <title>Complete Genome of Trichothecium roseum strain YXFP-22015, a Plant Pathogen Isolated from Citrus.</title>
        <authorList>
            <person name="Wang Y."/>
            <person name="Zhu L."/>
        </authorList>
    </citation>
    <scope>NUCLEOTIDE SEQUENCE</scope>
    <source>
        <strain evidence="1">YXFP-22015</strain>
    </source>
</reference>
<accession>A0ACC0V1Y6</accession>
<sequence>MDTAYLAQLPVDDANLIMQLLEEDGQQLINDTEGKGKLPEDTMTDAQLAADLLMNQLQMASTFLADVRMAKSLQDAVQDDEQVLADSRLDERIAENDRALCVALSNGEYDEPPLGPQILPEEKDDFFDKLSCIYVTGLANLLDEDFKPEADFATSVDEQLKQVLQVARDHGWQRCQNCWGMVELNTGCFHMTCLCGYQFCYLCGGKWKTCTCENWQERRLLEREGEIEETPGFIGQAGADDDALIL</sequence>
<proteinExistence type="predicted"/>
<name>A0ACC0V1Y6_9HYPO</name>